<dbReference type="PANTHER" id="PTHR43304:SF1">
    <property type="entry name" value="PAC DOMAIN-CONTAINING PROTEIN"/>
    <property type="match status" value="1"/>
</dbReference>
<dbReference type="EMBL" id="BONH01000004">
    <property type="protein sequence ID" value="GIF96349.1"/>
    <property type="molecule type" value="Genomic_DNA"/>
</dbReference>
<dbReference type="EC" id="2.7.13.3" evidence="3"/>
<keyword evidence="15" id="KW-1185">Reference proteome</keyword>
<dbReference type="Pfam" id="PF02518">
    <property type="entry name" value="HATPase_c"/>
    <property type="match status" value="1"/>
</dbReference>
<evidence type="ECO:0000256" key="4">
    <source>
        <dbReference type="ARBA" id="ARBA00022553"/>
    </source>
</evidence>
<proteinExistence type="predicted"/>
<dbReference type="GO" id="GO:0005886">
    <property type="term" value="C:plasma membrane"/>
    <property type="evidence" value="ECO:0007669"/>
    <property type="project" value="UniProtKB-SubCell"/>
</dbReference>
<dbReference type="GO" id="GO:0000155">
    <property type="term" value="F:phosphorelay sensor kinase activity"/>
    <property type="evidence" value="ECO:0007669"/>
    <property type="project" value="InterPro"/>
</dbReference>
<dbReference type="InterPro" id="IPR004358">
    <property type="entry name" value="Sig_transdc_His_kin-like_C"/>
</dbReference>
<dbReference type="Gene3D" id="3.30.565.10">
    <property type="entry name" value="Histidine kinase-like ATPase, C-terminal domain"/>
    <property type="match status" value="1"/>
</dbReference>
<name>A0A8J3KI64_9ACTN</name>
<dbReference type="Pfam" id="PF05227">
    <property type="entry name" value="CHASE3"/>
    <property type="match status" value="1"/>
</dbReference>
<dbReference type="Gene3D" id="6.10.340.10">
    <property type="match status" value="1"/>
</dbReference>
<sequence length="539" mass="58975">MIKRVQFTHPRTWSLRARVTALASATAALLAVLAVSAALLATANLDQLDVVLNKTGVLRLSGEQLGMALVDQETGVRGYALSGDAADLGPYRTGREAEERLYETMIPLLADEPEIRAQLERARAAATTWRTTVAEPAVTATRDQGPDAGQQLLNEVGGRERFDQARAQVATLQQEIVTLRNVAVANVQSGSENLVVLLVVAGLVVLIMGTSLVVLINRMVSRPVTDLAEQVRHVADGAYDTEIVATGSPELERLGRDVDAMRRQIAADLSEVREARQAVEAINQQLQLQASELTRSNRDLEQFAYVASHDLQEPLRKVASFCQLLQRRYAGQLDERADQYILFAVDGAQRMQRLINDLLAFSRIGRNTSGFQQVSLDAVMRDVAEQLNIEDKYGADAVTWHDLPTVAGEQALLETLLANLVGNSLKFRRTDVPVRIRVDAVRTDDAWDITVSDNGIGIEAEFAEKIFIIFQRLHAKDAYPGTGMGLAIAKKIVEYHDGRIWVDSSRTDGAAITFSLPISENSGAATLPAVPTQHRELTA</sequence>
<dbReference type="InterPro" id="IPR003661">
    <property type="entry name" value="HisK_dim/P_dom"/>
</dbReference>
<dbReference type="PROSITE" id="PS50885">
    <property type="entry name" value="HAMP"/>
    <property type="match status" value="1"/>
</dbReference>
<dbReference type="Proteomes" id="UP000659904">
    <property type="component" value="Unassembled WGS sequence"/>
</dbReference>
<dbReference type="SUPFAM" id="SSF55874">
    <property type="entry name" value="ATPase domain of HSP90 chaperone/DNA topoisomerase II/histidine kinase"/>
    <property type="match status" value="1"/>
</dbReference>
<keyword evidence="4" id="KW-0597">Phosphoprotein</keyword>
<dbReference type="Gene3D" id="1.10.287.130">
    <property type="match status" value="1"/>
</dbReference>
<evidence type="ECO:0000313" key="15">
    <source>
        <dbReference type="Proteomes" id="UP000659904"/>
    </source>
</evidence>
<keyword evidence="9" id="KW-0902">Two-component regulatory system</keyword>
<dbReference type="InterPro" id="IPR003660">
    <property type="entry name" value="HAMP_dom"/>
</dbReference>
<dbReference type="SMART" id="SM00388">
    <property type="entry name" value="HisKA"/>
    <property type="match status" value="1"/>
</dbReference>
<dbReference type="CDD" id="cd06225">
    <property type="entry name" value="HAMP"/>
    <property type="match status" value="1"/>
</dbReference>
<dbReference type="SMART" id="SM00387">
    <property type="entry name" value="HATPase_c"/>
    <property type="match status" value="1"/>
</dbReference>
<dbReference type="CDD" id="cd19410">
    <property type="entry name" value="HK9-like_sensor"/>
    <property type="match status" value="1"/>
</dbReference>
<dbReference type="SMART" id="SM00304">
    <property type="entry name" value="HAMP"/>
    <property type="match status" value="1"/>
</dbReference>
<dbReference type="CDD" id="cd00082">
    <property type="entry name" value="HisKA"/>
    <property type="match status" value="1"/>
</dbReference>
<keyword evidence="8 11" id="KW-1133">Transmembrane helix</keyword>
<keyword evidence="7 14" id="KW-0418">Kinase</keyword>
<evidence type="ECO:0000256" key="11">
    <source>
        <dbReference type="SAM" id="Phobius"/>
    </source>
</evidence>
<evidence type="ECO:0000256" key="1">
    <source>
        <dbReference type="ARBA" id="ARBA00000085"/>
    </source>
</evidence>
<evidence type="ECO:0000256" key="5">
    <source>
        <dbReference type="ARBA" id="ARBA00022679"/>
    </source>
</evidence>
<dbReference type="AlphaFoldDB" id="A0A8J3KI64"/>
<dbReference type="InterPro" id="IPR005467">
    <property type="entry name" value="His_kinase_dom"/>
</dbReference>
<evidence type="ECO:0000259" key="13">
    <source>
        <dbReference type="PROSITE" id="PS50885"/>
    </source>
</evidence>
<dbReference type="InterPro" id="IPR036890">
    <property type="entry name" value="HATPase_C_sf"/>
</dbReference>
<reference evidence="14 15" key="1">
    <citation type="submission" date="2021-01" db="EMBL/GenBank/DDBJ databases">
        <title>Whole genome shotgun sequence of Catellatospora citrea NBRC 14495.</title>
        <authorList>
            <person name="Komaki H."/>
            <person name="Tamura T."/>
        </authorList>
    </citation>
    <scope>NUCLEOTIDE SEQUENCE [LARGE SCALE GENOMIC DNA]</scope>
    <source>
        <strain evidence="14 15">NBRC 14495</strain>
    </source>
</reference>
<evidence type="ECO:0000256" key="3">
    <source>
        <dbReference type="ARBA" id="ARBA00012438"/>
    </source>
</evidence>
<evidence type="ECO:0000256" key="6">
    <source>
        <dbReference type="ARBA" id="ARBA00022692"/>
    </source>
</evidence>
<evidence type="ECO:0000256" key="10">
    <source>
        <dbReference type="SAM" id="Coils"/>
    </source>
</evidence>
<organism evidence="14 15">
    <name type="scientific">Catellatospora citrea</name>
    <dbReference type="NCBI Taxonomy" id="53366"/>
    <lineage>
        <taxon>Bacteria</taxon>
        <taxon>Bacillati</taxon>
        <taxon>Actinomycetota</taxon>
        <taxon>Actinomycetes</taxon>
        <taxon>Micromonosporales</taxon>
        <taxon>Micromonosporaceae</taxon>
        <taxon>Catellatospora</taxon>
    </lineage>
</organism>
<evidence type="ECO:0000259" key="12">
    <source>
        <dbReference type="PROSITE" id="PS50109"/>
    </source>
</evidence>
<feature type="coiled-coil region" evidence="10">
    <location>
        <begin position="269"/>
        <end position="303"/>
    </location>
</feature>
<dbReference type="Pfam" id="PF00512">
    <property type="entry name" value="HisKA"/>
    <property type="match status" value="1"/>
</dbReference>
<dbReference type="PANTHER" id="PTHR43304">
    <property type="entry name" value="PHYTOCHROME-LIKE PROTEIN CPH1"/>
    <property type="match status" value="1"/>
</dbReference>
<evidence type="ECO:0000256" key="2">
    <source>
        <dbReference type="ARBA" id="ARBA00004236"/>
    </source>
</evidence>
<dbReference type="InterPro" id="IPR007891">
    <property type="entry name" value="CHASE3"/>
</dbReference>
<dbReference type="RefSeq" id="WP_239165290.1">
    <property type="nucleotide sequence ID" value="NZ_BONH01000004.1"/>
</dbReference>
<dbReference type="InterPro" id="IPR003594">
    <property type="entry name" value="HATPase_dom"/>
</dbReference>
<evidence type="ECO:0000256" key="9">
    <source>
        <dbReference type="ARBA" id="ARBA00023012"/>
    </source>
</evidence>
<evidence type="ECO:0000256" key="8">
    <source>
        <dbReference type="ARBA" id="ARBA00022989"/>
    </source>
</evidence>
<dbReference type="InterPro" id="IPR052162">
    <property type="entry name" value="Sensor_kinase/Photoreceptor"/>
</dbReference>
<feature type="domain" description="HAMP" evidence="13">
    <location>
        <begin position="218"/>
        <end position="270"/>
    </location>
</feature>
<dbReference type="PROSITE" id="PS50109">
    <property type="entry name" value="HIS_KIN"/>
    <property type="match status" value="1"/>
</dbReference>
<dbReference type="PRINTS" id="PR00344">
    <property type="entry name" value="BCTRLSENSOR"/>
</dbReference>
<comment type="catalytic activity">
    <reaction evidence="1">
        <text>ATP + protein L-histidine = ADP + protein N-phospho-L-histidine.</text>
        <dbReference type="EC" id="2.7.13.3"/>
    </reaction>
</comment>
<keyword evidence="5" id="KW-0808">Transferase</keyword>
<gene>
    <name evidence="14" type="ORF">Cci01nite_14430</name>
</gene>
<dbReference type="SUPFAM" id="SSF158472">
    <property type="entry name" value="HAMP domain-like"/>
    <property type="match status" value="1"/>
</dbReference>
<evidence type="ECO:0000256" key="7">
    <source>
        <dbReference type="ARBA" id="ARBA00022777"/>
    </source>
</evidence>
<accession>A0A8J3KI64</accession>
<dbReference type="FunFam" id="3.30.565.10:FF:000006">
    <property type="entry name" value="Sensor histidine kinase WalK"/>
    <property type="match status" value="1"/>
</dbReference>
<keyword evidence="6 11" id="KW-0812">Transmembrane</keyword>
<evidence type="ECO:0000313" key="14">
    <source>
        <dbReference type="EMBL" id="GIF96349.1"/>
    </source>
</evidence>
<dbReference type="Pfam" id="PF00672">
    <property type="entry name" value="HAMP"/>
    <property type="match status" value="1"/>
</dbReference>
<keyword evidence="11" id="KW-0472">Membrane</keyword>
<dbReference type="InterPro" id="IPR036097">
    <property type="entry name" value="HisK_dim/P_sf"/>
</dbReference>
<protein>
    <recommendedName>
        <fullName evidence="3">histidine kinase</fullName>
        <ecNumber evidence="3">2.7.13.3</ecNumber>
    </recommendedName>
</protein>
<comment type="subcellular location">
    <subcellularLocation>
        <location evidence="2">Cell membrane</location>
    </subcellularLocation>
</comment>
<feature type="domain" description="Histidine kinase" evidence="12">
    <location>
        <begin position="306"/>
        <end position="520"/>
    </location>
</feature>
<feature type="transmembrane region" description="Helical" evidence="11">
    <location>
        <begin position="194"/>
        <end position="216"/>
    </location>
</feature>
<comment type="caution">
    <text evidence="14">The sequence shown here is derived from an EMBL/GenBank/DDBJ whole genome shotgun (WGS) entry which is preliminary data.</text>
</comment>
<keyword evidence="10" id="KW-0175">Coiled coil</keyword>
<dbReference type="SUPFAM" id="SSF47384">
    <property type="entry name" value="Homodimeric domain of signal transducing histidine kinase"/>
    <property type="match status" value="1"/>
</dbReference>